<accession>A0A090FVA8</accession>
<dbReference type="Proteomes" id="UP000045285">
    <property type="component" value="Unassembled WGS sequence"/>
</dbReference>
<reference evidence="2" key="1">
    <citation type="submission" date="2014-08" db="EMBL/GenBank/DDBJ databases">
        <authorList>
            <person name="Moulin L."/>
        </authorList>
    </citation>
    <scope>NUCLEOTIDE SEQUENCE [LARGE SCALE GENOMIC DNA]</scope>
</reference>
<name>A0A090FVA8_MESPL</name>
<gene>
    <name evidence="1" type="ORF">MPL3356_40102</name>
</gene>
<keyword evidence="2" id="KW-1185">Reference proteome</keyword>
<protein>
    <submittedName>
        <fullName evidence="1">Uncharacterized protein</fullName>
    </submittedName>
</protein>
<dbReference type="EMBL" id="CCMZ01000034">
    <property type="protein sequence ID" value="CDX22811.1"/>
    <property type="molecule type" value="Genomic_DNA"/>
</dbReference>
<proteinExistence type="predicted"/>
<evidence type="ECO:0000313" key="2">
    <source>
        <dbReference type="Proteomes" id="UP000045285"/>
    </source>
</evidence>
<organism evidence="1 2">
    <name type="scientific">Mesorhizobium plurifarium</name>
    <dbReference type="NCBI Taxonomy" id="69974"/>
    <lineage>
        <taxon>Bacteria</taxon>
        <taxon>Pseudomonadati</taxon>
        <taxon>Pseudomonadota</taxon>
        <taxon>Alphaproteobacteria</taxon>
        <taxon>Hyphomicrobiales</taxon>
        <taxon>Phyllobacteriaceae</taxon>
        <taxon>Mesorhizobium</taxon>
    </lineage>
</organism>
<dbReference type="AlphaFoldDB" id="A0A090FVA8"/>
<evidence type="ECO:0000313" key="1">
    <source>
        <dbReference type="EMBL" id="CDX22811.1"/>
    </source>
</evidence>
<sequence>MAVPMPDRGTVRSVTILVVGAGAAGVLAVAGAGAVAGTGGVAAAGGAPGAADGRAGAGEAAGGAGFAAFGAPSCGTQAATARSSGMVIDTRTVWPKLMRCPFVRGTLQQFQEKCETVGLGAPSP</sequence>